<dbReference type="InterPro" id="IPR053154">
    <property type="entry name" value="c-di-AMP_regulator"/>
</dbReference>
<proteinExistence type="predicted"/>
<name>A0A1U6IVU9_9CLOT</name>
<accession>A0A1U6IVU9</accession>
<dbReference type="InterPro" id="IPR012505">
    <property type="entry name" value="YbbR"/>
</dbReference>
<dbReference type="PANTHER" id="PTHR37804">
    <property type="entry name" value="CDAA REGULATORY PROTEIN CDAR"/>
    <property type="match status" value="1"/>
</dbReference>
<keyword evidence="1" id="KW-0812">Transmembrane</keyword>
<gene>
    <name evidence="2" type="ORF">CCH01_02870</name>
</gene>
<keyword evidence="1" id="KW-0472">Membrane</keyword>
<dbReference type="OrthoDB" id="2111604at2"/>
<dbReference type="Pfam" id="PF07949">
    <property type="entry name" value="YbbR"/>
    <property type="match status" value="2"/>
</dbReference>
<dbReference type="AlphaFoldDB" id="A0A1U6IVU9"/>
<dbReference type="STRING" id="1351755.CCH01_02870"/>
<evidence type="ECO:0000313" key="2">
    <source>
        <dbReference type="EMBL" id="SLK12130.1"/>
    </source>
</evidence>
<dbReference type="GeneID" id="66300508"/>
<organism evidence="2 3">
    <name type="scientific">Clostridium chauvoei JF4335</name>
    <dbReference type="NCBI Taxonomy" id="1351755"/>
    <lineage>
        <taxon>Bacteria</taxon>
        <taxon>Bacillati</taxon>
        <taxon>Bacillota</taxon>
        <taxon>Clostridia</taxon>
        <taxon>Eubacteriales</taxon>
        <taxon>Clostridiaceae</taxon>
        <taxon>Clostridium</taxon>
    </lineage>
</organism>
<dbReference type="Gene3D" id="2.170.120.40">
    <property type="entry name" value="YbbR-like domain"/>
    <property type="match status" value="2"/>
</dbReference>
<evidence type="ECO:0000256" key="1">
    <source>
        <dbReference type="SAM" id="Phobius"/>
    </source>
</evidence>
<reference evidence="3" key="1">
    <citation type="submission" date="2017-03" db="EMBL/GenBank/DDBJ databases">
        <authorList>
            <person name="Falquet L."/>
            <person name="Falquet L."/>
        </authorList>
    </citation>
    <scope>NUCLEOTIDE SEQUENCE [LARGE SCALE GENOMIC DNA]</scope>
</reference>
<keyword evidence="3" id="KW-1185">Reference proteome</keyword>
<dbReference type="EMBL" id="LT799839">
    <property type="protein sequence ID" value="SLK12130.1"/>
    <property type="molecule type" value="Genomic_DNA"/>
</dbReference>
<dbReference type="RefSeq" id="WP_079481057.1">
    <property type="nucleotide sequence ID" value="NZ_CBML010000009.1"/>
</dbReference>
<protein>
    <submittedName>
        <fullName evidence="2">Putative YbbR family protein</fullName>
    </submittedName>
</protein>
<dbReference type="Proteomes" id="UP000190476">
    <property type="component" value="Chromosome I"/>
</dbReference>
<feature type="transmembrane region" description="Helical" evidence="1">
    <location>
        <begin position="10"/>
        <end position="27"/>
    </location>
</feature>
<dbReference type="PANTHER" id="PTHR37804:SF1">
    <property type="entry name" value="CDAA REGULATORY PROTEIN CDAR"/>
    <property type="match status" value="1"/>
</dbReference>
<sequence length="416" mass="45515">MDKRDKNKRGIVPVICLLLSIGLWFYVTNVENPRRTYELEDVPVQIYNIETLSNFKLALTPNQEFYVNLKLEGYGSDIYKTKKSDFKIKVDLSDYALKKGENKIPVIIEKSPSDINIKNDNSLTVNVLLEDLAEKTMPISSKISVTTKQGFFAGEPEINPKEVKLSGAESLVNKVSSIIVSGTEHDVSTDISASYKLEPIDSAGNTVTGINLSQELAEVVIKISKGKSVPLKINTVGQLPSGMKLKSLEATRKTVELLGPKEILDKVAEVQSSPLDLSTFNGSGETTLTVVIPEGLHVIQGEEYVNVKISVSKIVSKDFDVTFALNGVSEGVKVTPTKNKVKVTVSGYEDEIENVTIDKIKAELNVEAFKEDGTFSEAPIVTLVGLDKTFTIGAVEKVSFTVVKEMPPKPEGETNQ</sequence>
<keyword evidence="1" id="KW-1133">Transmembrane helix</keyword>
<evidence type="ECO:0000313" key="3">
    <source>
        <dbReference type="Proteomes" id="UP000190476"/>
    </source>
</evidence>
<dbReference type="Gene3D" id="2.170.120.30">
    <property type="match status" value="2"/>
</dbReference>